<dbReference type="PROSITE" id="PS01163">
    <property type="entry name" value="GAL_P_UDP_TRANSF_II"/>
    <property type="match status" value="1"/>
</dbReference>
<feature type="domain" description="Galactose-1-phosphate uridyl transferase N-terminal" evidence="10">
    <location>
        <begin position="70"/>
        <end position="242"/>
    </location>
</feature>
<name>A0A9W6GQD5_9FUSO</name>
<evidence type="ECO:0000256" key="8">
    <source>
        <dbReference type="ARBA" id="ARBA00023277"/>
    </source>
</evidence>
<dbReference type="HAMAP" id="MF_00571">
    <property type="entry name" value="GalP_UDP_trans"/>
    <property type="match status" value="1"/>
</dbReference>
<protein>
    <recommendedName>
        <fullName evidence="9">Galactose-1-phosphate uridylyltransferase</fullName>
        <shortName evidence="9">Gal-1-P uridylyltransferase</shortName>
        <ecNumber evidence="9">2.7.7.12</ecNumber>
    </recommendedName>
    <alternativeName>
        <fullName evidence="9">UDP-glucose--hexose-1-phosphate uridylyltransferase</fullName>
    </alternativeName>
</protein>
<dbReference type="EC" id="2.7.7.12" evidence="9"/>
<evidence type="ECO:0000256" key="3">
    <source>
        <dbReference type="ARBA" id="ARBA00008706"/>
    </source>
</evidence>
<keyword evidence="8 9" id="KW-0119">Carbohydrate metabolism</keyword>
<comment type="subcellular location">
    <subcellularLocation>
        <location evidence="2 9">Cytoplasm</location>
    </subcellularLocation>
</comment>
<comment type="pathway">
    <text evidence="9">Carbohydrate metabolism; galactose metabolism.</text>
</comment>
<keyword evidence="5 9" id="KW-0808">Transferase</keyword>
<evidence type="ECO:0000259" key="10">
    <source>
        <dbReference type="Pfam" id="PF01087"/>
    </source>
</evidence>
<dbReference type="InterPro" id="IPR023425">
    <property type="entry name" value="GalP_uridyl_Trfase_II_CS"/>
</dbReference>
<sequence length="513" mass="59843">MNINYEIERLIQHGIRRGLIDKLDKVEATNRVIEALNLDGFTISEAEIERIGAEDRELKLPSEILNNILDYAAENKELGVLEENTVTYRDLLDSKIMGVLTPSTSTLVREFERRKKISLESATDYYYNLSQATNYIRMDRIAKNMHWYSETEYGRLEITINLSKPEKDPKAIAAAKNIPASSYPRCLLCKENSGYRGRLNHPGRQNHRVLPMELQGREWYLQYSPYVYYNEHSIIFSGKHEPMSINRDTFDKLLEFTEKVPHYFCGSNADLPIVGGSILSHDHFQGGRHEFPMEVAAVERNLVFNGFEDVEAGIVRWPMSVIRINHPNRRKLTELGDRILKAWRGYSDPEAEIYAITGEEPHNTITPIARRKGERYELDLVLRNNRTTPEHPMGLFHPHEEVHHIKKENIGLIEVMGLAVLPGRLKEELNILQEYLPEEDWEKRIQEDERVEKHLQWCREMRERFEITRANVPDHLQEEVGRKFSKVLEHAGVFKRDKAGQQAFERFADEVNR</sequence>
<dbReference type="NCBIfam" id="NF003629">
    <property type="entry name" value="PRK05270.1-2"/>
    <property type="match status" value="1"/>
</dbReference>
<organism evidence="12 13">
    <name type="scientific">Propionigenium maris DSM 9537</name>
    <dbReference type="NCBI Taxonomy" id="1123000"/>
    <lineage>
        <taxon>Bacteria</taxon>
        <taxon>Fusobacteriati</taxon>
        <taxon>Fusobacteriota</taxon>
        <taxon>Fusobacteriia</taxon>
        <taxon>Fusobacteriales</taxon>
        <taxon>Fusobacteriaceae</taxon>
        <taxon>Propionigenium</taxon>
    </lineage>
</organism>
<comment type="catalytic activity">
    <reaction evidence="1 9">
        <text>alpha-D-galactose 1-phosphate + UDP-alpha-D-glucose = alpha-D-glucose 1-phosphate + UDP-alpha-D-galactose</text>
        <dbReference type="Rhea" id="RHEA:13989"/>
        <dbReference type="ChEBI" id="CHEBI:58336"/>
        <dbReference type="ChEBI" id="CHEBI:58601"/>
        <dbReference type="ChEBI" id="CHEBI:58885"/>
        <dbReference type="ChEBI" id="CHEBI:66914"/>
        <dbReference type="EC" id="2.7.7.12"/>
    </reaction>
</comment>
<gene>
    <name evidence="9 12" type="primary">galT</name>
    <name evidence="12" type="ORF">PM10SUCC1_38100</name>
</gene>
<dbReference type="EMBL" id="BSDY01000044">
    <property type="protein sequence ID" value="GLI58296.1"/>
    <property type="molecule type" value="Genomic_DNA"/>
</dbReference>
<dbReference type="RefSeq" id="WP_281838038.1">
    <property type="nucleotide sequence ID" value="NZ_BSDY01000044.1"/>
</dbReference>
<dbReference type="InterPro" id="IPR005849">
    <property type="entry name" value="GalP_Utransf_N"/>
</dbReference>
<evidence type="ECO:0000256" key="2">
    <source>
        <dbReference type="ARBA" id="ARBA00004496"/>
    </source>
</evidence>
<evidence type="ECO:0000256" key="4">
    <source>
        <dbReference type="ARBA" id="ARBA00022490"/>
    </source>
</evidence>
<evidence type="ECO:0000256" key="6">
    <source>
        <dbReference type="ARBA" id="ARBA00022695"/>
    </source>
</evidence>
<accession>A0A9W6GQD5</accession>
<evidence type="ECO:0000256" key="7">
    <source>
        <dbReference type="ARBA" id="ARBA00023144"/>
    </source>
</evidence>
<keyword evidence="4 9" id="KW-0963">Cytoplasm</keyword>
<evidence type="ECO:0000313" key="13">
    <source>
        <dbReference type="Proteomes" id="UP001144471"/>
    </source>
</evidence>
<dbReference type="InterPro" id="IPR005850">
    <property type="entry name" value="GalP_Utransf_C"/>
</dbReference>
<evidence type="ECO:0000256" key="5">
    <source>
        <dbReference type="ARBA" id="ARBA00022679"/>
    </source>
</evidence>
<comment type="caution">
    <text evidence="12">The sequence shown here is derived from an EMBL/GenBank/DDBJ whole genome shotgun (WGS) entry which is preliminary data.</text>
</comment>
<dbReference type="InterPro" id="IPR000766">
    <property type="entry name" value="GalP_uridyl_Trfase_II"/>
</dbReference>
<comment type="similarity">
    <text evidence="3 9">Belongs to the galactose-1-phosphate uridylyltransferase type 2 family.</text>
</comment>
<dbReference type="GO" id="GO:0005737">
    <property type="term" value="C:cytoplasm"/>
    <property type="evidence" value="ECO:0007669"/>
    <property type="project" value="UniProtKB-SubCell"/>
</dbReference>
<evidence type="ECO:0000256" key="9">
    <source>
        <dbReference type="HAMAP-Rule" id="MF_00571"/>
    </source>
</evidence>
<reference evidence="12" key="1">
    <citation type="submission" date="2022-12" db="EMBL/GenBank/DDBJ databases">
        <title>Reference genome sequencing for broad-spectrum identification of bacterial and archaeal isolates by mass spectrometry.</title>
        <authorList>
            <person name="Sekiguchi Y."/>
            <person name="Tourlousse D.M."/>
        </authorList>
    </citation>
    <scope>NUCLEOTIDE SEQUENCE</scope>
    <source>
        <strain evidence="12">10succ1</strain>
    </source>
</reference>
<keyword evidence="6 9" id="KW-0548">Nucleotidyltransferase</keyword>
<dbReference type="NCBIfam" id="TIGR01239">
    <property type="entry name" value="galT_2"/>
    <property type="match status" value="1"/>
</dbReference>
<evidence type="ECO:0000259" key="11">
    <source>
        <dbReference type="Pfam" id="PF02744"/>
    </source>
</evidence>
<dbReference type="GO" id="GO:0006012">
    <property type="term" value="P:galactose metabolic process"/>
    <property type="evidence" value="ECO:0007669"/>
    <property type="project" value="UniProtKB-UniRule"/>
</dbReference>
<dbReference type="PIRSF" id="PIRSF006005">
    <property type="entry name" value="GalT_BS"/>
    <property type="match status" value="1"/>
</dbReference>
<evidence type="ECO:0000313" key="12">
    <source>
        <dbReference type="EMBL" id="GLI58296.1"/>
    </source>
</evidence>
<dbReference type="GO" id="GO:0008108">
    <property type="term" value="F:UDP-glucose:hexose-1-phosphate uridylyltransferase activity"/>
    <property type="evidence" value="ECO:0007669"/>
    <property type="project" value="UniProtKB-UniRule"/>
</dbReference>
<keyword evidence="13" id="KW-1185">Reference proteome</keyword>
<feature type="domain" description="Galactose-1-phosphate uridyl transferase C-terminal" evidence="11">
    <location>
        <begin position="259"/>
        <end position="430"/>
    </location>
</feature>
<dbReference type="Pfam" id="PF02744">
    <property type="entry name" value="GalP_UDP_tr_C"/>
    <property type="match status" value="1"/>
</dbReference>
<dbReference type="Proteomes" id="UP001144471">
    <property type="component" value="Unassembled WGS sequence"/>
</dbReference>
<dbReference type="AlphaFoldDB" id="A0A9W6GQD5"/>
<dbReference type="PANTHER" id="PTHR39191">
    <property type="entry name" value="GALACTOSE-1-PHOSPHATE URIDYLYLTRANSFERASE"/>
    <property type="match status" value="1"/>
</dbReference>
<keyword evidence="7 9" id="KW-0299">Galactose metabolism</keyword>
<proteinExistence type="inferred from homology"/>
<dbReference type="Pfam" id="PF01087">
    <property type="entry name" value="GalP_UDP_transf"/>
    <property type="match status" value="1"/>
</dbReference>
<evidence type="ECO:0000256" key="1">
    <source>
        <dbReference type="ARBA" id="ARBA00001107"/>
    </source>
</evidence>
<dbReference type="PANTHER" id="PTHR39191:SF1">
    <property type="entry name" value="DUF4922 DOMAIN-CONTAINING PROTEIN"/>
    <property type="match status" value="1"/>
</dbReference>